<protein>
    <recommendedName>
        <fullName evidence="4">60S ribosomal protein L34-B</fullName>
    </recommendedName>
</protein>
<sequence>MFKSVLVSALLLGSTLASAVNMSGNQQNQNNDLANSEYKNNLSGCEFNDMHRHRRCRGRCKAKRTTVRLYKAAGFVNRYEKRSIRRGKCYNTRKFGSIKVGRKSGLDKPGKGVILVCGDKDCTGKCQIVRRSSAKTISNISEVVGRRAISFAWLRVKRT</sequence>
<dbReference type="AlphaFoldDB" id="A0A1R1PX36"/>
<evidence type="ECO:0008006" key="4">
    <source>
        <dbReference type="Google" id="ProtNLM"/>
    </source>
</evidence>
<dbReference type="EMBL" id="LSSK01000075">
    <property type="protein sequence ID" value="OMH85501.1"/>
    <property type="molecule type" value="Genomic_DNA"/>
</dbReference>
<gene>
    <name evidence="2" type="ORF">AX774_g952</name>
</gene>
<feature type="chain" id="PRO_5012390320" description="60S ribosomal protein L34-B" evidence="1">
    <location>
        <begin position="18"/>
        <end position="159"/>
    </location>
</feature>
<keyword evidence="3" id="KW-1185">Reference proteome</keyword>
<evidence type="ECO:0000313" key="2">
    <source>
        <dbReference type="EMBL" id="OMH85501.1"/>
    </source>
</evidence>
<evidence type="ECO:0000256" key="1">
    <source>
        <dbReference type="SAM" id="SignalP"/>
    </source>
</evidence>
<accession>A0A1R1PX36</accession>
<dbReference type="Proteomes" id="UP000188320">
    <property type="component" value="Unassembled WGS sequence"/>
</dbReference>
<evidence type="ECO:0000313" key="3">
    <source>
        <dbReference type="Proteomes" id="UP000188320"/>
    </source>
</evidence>
<keyword evidence="1" id="KW-0732">Signal</keyword>
<comment type="caution">
    <text evidence="2">The sequence shown here is derived from an EMBL/GenBank/DDBJ whole genome shotgun (WGS) entry which is preliminary data.</text>
</comment>
<organism evidence="2 3">
    <name type="scientific">Zancudomyces culisetae</name>
    <name type="common">Gut fungus</name>
    <name type="synonym">Smittium culisetae</name>
    <dbReference type="NCBI Taxonomy" id="1213189"/>
    <lineage>
        <taxon>Eukaryota</taxon>
        <taxon>Fungi</taxon>
        <taxon>Fungi incertae sedis</taxon>
        <taxon>Zoopagomycota</taxon>
        <taxon>Kickxellomycotina</taxon>
        <taxon>Harpellomycetes</taxon>
        <taxon>Harpellales</taxon>
        <taxon>Legeriomycetaceae</taxon>
        <taxon>Zancudomyces</taxon>
    </lineage>
</organism>
<proteinExistence type="predicted"/>
<name>A0A1R1PX36_ZANCU</name>
<feature type="signal peptide" evidence="1">
    <location>
        <begin position="1"/>
        <end position="17"/>
    </location>
</feature>
<reference evidence="3" key="1">
    <citation type="submission" date="2017-01" db="EMBL/GenBank/DDBJ databases">
        <authorList>
            <person name="Wang Y."/>
            <person name="White M."/>
            <person name="Kvist S."/>
            <person name="Moncalvo J.-M."/>
        </authorList>
    </citation>
    <scope>NUCLEOTIDE SEQUENCE [LARGE SCALE GENOMIC DNA]</scope>
    <source>
        <strain evidence="3">COL-18-3</strain>
    </source>
</reference>